<organism evidence="2">
    <name type="scientific">Acyrthosiphon pisum</name>
    <name type="common">Pea aphid</name>
    <dbReference type="NCBI Taxonomy" id="7029"/>
    <lineage>
        <taxon>Eukaryota</taxon>
        <taxon>Metazoa</taxon>
        <taxon>Ecdysozoa</taxon>
        <taxon>Arthropoda</taxon>
        <taxon>Hexapoda</taxon>
        <taxon>Insecta</taxon>
        <taxon>Pterygota</taxon>
        <taxon>Neoptera</taxon>
        <taxon>Paraneoptera</taxon>
        <taxon>Hemiptera</taxon>
        <taxon>Sternorrhyncha</taxon>
        <taxon>Aphidomorpha</taxon>
        <taxon>Aphidoidea</taxon>
        <taxon>Aphididae</taxon>
        <taxon>Macrosiphini</taxon>
        <taxon>Acyrthosiphon</taxon>
    </lineage>
</organism>
<proteinExistence type="evidence at transcript level"/>
<name>C4WXC7_ACYPI</name>
<reference evidence="4" key="2">
    <citation type="submission" date="2010-06" db="EMBL/GenBank/DDBJ databases">
        <authorList>
            <person name="Jiang H."/>
            <person name="Abraham K."/>
            <person name="Ali S."/>
            <person name="Alsbrooks S.L."/>
            <person name="Anim B.N."/>
            <person name="Anosike U.S."/>
            <person name="Attaway T."/>
            <person name="Bandaranaike D.P."/>
            <person name="Battles P.K."/>
            <person name="Bell S.N."/>
            <person name="Bell A.V."/>
            <person name="Beltran B."/>
            <person name="Bickham C."/>
            <person name="Bustamante Y."/>
            <person name="Caleb T."/>
            <person name="Canada A."/>
            <person name="Cardenas V."/>
            <person name="Carter K."/>
            <person name="Chacko J."/>
            <person name="Chandrabose M.N."/>
            <person name="Chavez D."/>
            <person name="Chavez A."/>
            <person name="Chen L."/>
            <person name="Chu H.-S."/>
            <person name="Claassen K.J."/>
            <person name="Cockrell R."/>
            <person name="Collins M."/>
            <person name="Cooper J.A."/>
            <person name="Cree A."/>
            <person name="Curry S.M."/>
            <person name="Da Y."/>
            <person name="Dao M.D."/>
            <person name="Das B."/>
            <person name="Davila M.-L."/>
            <person name="Davy-Carroll L."/>
            <person name="Denson S."/>
            <person name="Dinh H."/>
            <person name="Ebong V.E."/>
            <person name="Edwards J.R."/>
            <person name="Egan A."/>
            <person name="El-Daye J."/>
            <person name="Escobedo L."/>
            <person name="Fernandez S."/>
            <person name="Fernando P.R."/>
            <person name="Flagg N."/>
            <person name="Forbes L.D."/>
            <person name="Fowler R.G."/>
            <person name="Fu Q."/>
            <person name="Gabisi R.A."/>
            <person name="Ganer J."/>
            <person name="Garbino Pronczuk A."/>
            <person name="Garcia R.M."/>
            <person name="Garner T."/>
            <person name="Garrett T.E."/>
            <person name="Gonzalez D.A."/>
            <person name="Hamid H."/>
            <person name="Hawkins E.S."/>
            <person name="Hirani K."/>
            <person name="Hogues M.E."/>
            <person name="Hollins B."/>
            <person name="Hsiao C.-H."/>
            <person name="Jabil R."/>
            <person name="James M.L."/>
            <person name="Jhangiani S.N."/>
            <person name="Johnson B."/>
            <person name="Johnson Q."/>
            <person name="Joshi V."/>
            <person name="Kalu J.B."/>
            <person name="Kam C."/>
            <person name="Kashfia A."/>
            <person name="Keebler J."/>
            <person name="Kisamo H."/>
            <person name="Kovar C.L."/>
            <person name="Lago L.A."/>
            <person name="Lai C.-Y."/>
            <person name="Laidlaw J."/>
            <person name="Lara F."/>
            <person name="Le T.-K."/>
            <person name="Lee S.L."/>
            <person name="Legall F.H."/>
            <person name="Lemon S.J."/>
            <person name="Lewis L.R."/>
            <person name="Li B."/>
            <person name="Liu Y."/>
            <person name="Liu Y.-S."/>
            <person name="Lopez J."/>
            <person name="Lozado R.J."/>
            <person name="Lu J."/>
            <person name="Madu R.C."/>
            <person name="Maheshwari M."/>
            <person name="Maheshwari R."/>
            <person name="Malloy K."/>
            <person name="Martinez E."/>
            <person name="Mathew T."/>
            <person name="Mercado I.C."/>
            <person name="Mercado C."/>
            <person name="Meyer B."/>
            <person name="Montgomery K."/>
            <person name="Morgan M.B."/>
            <person name="Munidasa M."/>
            <person name="Nazareth L.V."/>
            <person name="Nelson J."/>
            <person name="Ng B.M."/>
            <person name="Nguyen N.B."/>
            <person name="Nguyen P.Q."/>
            <person name="Nguyen T."/>
            <person name="Obregon M."/>
            <person name="Okwuonu G.O."/>
            <person name="Onwere C.G."/>
            <person name="Orozco G."/>
            <person name="Parra A."/>
            <person name="Patel S."/>
            <person name="Patil S."/>
            <person name="Perez A."/>
            <person name="Perez Y."/>
            <person name="Pham C."/>
            <person name="Primus E.L."/>
            <person name="Pu L.-L."/>
            <person name="Puazo M."/>
            <person name="Qin X."/>
            <person name="Quiroz J.B."/>
            <person name="Reese J."/>
            <person name="Richards S."/>
            <person name="Rives C.M."/>
            <person name="Robberts R."/>
            <person name="Ruiz S.J."/>
            <person name="Ruiz M.J."/>
            <person name="Santibanez J."/>
            <person name="Schneider B.W."/>
            <person name="Sisson I."/>
            <person name="Smith M."/>
            <person name="Sodergren E."/>
            <person name="Song X.-Z."/>
            <person name="Song B.B."/>
            <person name="Summersgill H."/>
            <person name="Thelus R."/>
            <person name="Thornton R.D."/>
            <person name="Trejos Z.Y."/>
            <person name="Usmani K."/>
            <person name="Vattathil S."/>
            <person name="Villasana D."/>
            <person name="Walker D.L."/>
            <person name="Wang S."/>
            <person name="Wang K."/>
            <person name="White C.S."/>
            <person name="Williams A.C."/>
            <person name="Williamson J."/>
            <person name="Wilson K."/>
            <person name="Woghiren I.O."/>
            <person name="Woodworth J.R."/>
            <person name="Worley K.C."/>
            <person name="Wright R.A."/>
            <person name="Wu W."/>
            <person name="Young L."/>
            <person name="Zhang L."/>
            <person name="Zhang J."/>
            <person name="Zhu Y."/>
            <person name="Muzny D.M."/>
            <person name="Weinstock G."/>
            <person name="Gibbs R.A."/>
        </authorList>
    </citation>
    <scope>NUCLEOTIDE SEQUENCE [LARGE SCALE GENOMIC DNA]</scope>
    <source>
        <strain evidence="4">LSR1</strain>
    </source>
</reference>
<evidence type="ECO:0000313" key="4">
    <source>
        <dbReference type="Proteomes" id="UP000007819"/>
    </source>
</evidence>
<dbReference type="KEGG" id="api:100302428"/>
<evidence type="ECO:0000256" key="1">
    <source>
        <dbReference type="SAM" id="SignalP"/>
    </source>
</evidence>
<reference evidence="3" key="3">
    <citation type="submission" date="2022-06" db="UniProtKB">
        <authorList>
            <consortium name="EnsemblMetazoa"/>
        </authorList>
    </citation>
    <scope>IDENTIFICATION</scope>
</reference>
<dbReference type="Proteomes" id="UP000007819">
    <property type="component" value="Chromosome A1"/>
</dbReference>
<sequence length="102" mass="11682">MGKSINYLIALCFILNVLGCTYADRAACLDAFWAESMIQYDANKGWKELGWPGLLKNYDGNDPYILEFKEAWEEASKKGHAFGDIIAFCEKKKIDKIKHKKK</sequence>
<feature type="signal peptide" evidence="1">
    <location>
        <begin position="1"/>
        <end position="23"/>
    </location>
</feature>
<keyword evidence="4" id="KW-1185">Reference proteome</keyword>
<feature type="chain" id="PRO_5036437855" evidence="1">
    <location>
        <begin position="24"/>
        <end position="102"/>
    </location>
</feature>
<evidence type="ECO:0000313" key="2">
    <source>
        <dbReference type="EMBL" id="BAH72547.1"/>
    </source>
</evidence>
<evidence type="ECO:0000313" key="3">
    <source>
        <dbReference type="EnsemblMetazoa" id="NP_001156568.1"/>
    </source>
</evidence>
<accession>C4WXC7</accession>
<reference evidence="2" key="1">
    <citation type="submission" date="2009-06" db="EMBL/GenBank/DDBJ databases">
        <title>A full-length cDNA resource of the pea aphid, Acyrthosiphon pisum.</title>
        <authorList>
            <person name="Shigenobu S."/>
            <person name="Nakabachi A."/>
            <person name="Richards S."/>
        </authorList>
    </citation>
    <scope>NUCLEOTIDE SEQUENCE</scope>
    <source>
        <strain evidence="2">LSR1</strain>
        <tissue evidence="2">Whole body</tissue>
    </source>
</reference>
<dbReference type="EMBL" id="AK342560">
    <property type="protein sequence ID" value="BAH72547.1"/>
    <property type="molecule type" value="mRNA"/>
</dbReference>
<gene>
    <name evidence="3" type="primary">100302428</name>
</gene>
<keyword evidence="1" id="KW-0732">Signal</keyword>
<dbReference type="AlphaFoldDB" id="C4WXC7"/>
<protein>
    <submittedName>
        <fullName evidence="2 3">Uncharacterized protein</fullName>
    </submittedName>
</protein>
<dbReference type="EnsemblMetazoa" id="NM_001163096.1">
    <property type="protein sequence ID" value="NP_001156568.1"/>
    <property type="gene ID" value="LOC100302428"/>
</dbReference>